<feature type="binding site" evidence="11">
    <location>
        <begin position="8"/>
        <end position="10"/>
    </location>
    <ligand>
        <name>substrate</name>
    </ligand>
</feature>
<evidence type="ECO:0000256" key="1">
    <source>
        <dbReference type="ARBA" id="ARBA00001946"/>
    </source>
</evidence>
<evidence type="ECO:0000256" key="11">
    <source>
        <dbReference type="PIRSR" id="PIRSR004682-2"/>
    </source>
</evidence>
<feature type="binding site" evidence="13">
    <location>
        <position position="8"/>
    </location>
    <ligand>
        <name>Mg(2+)</name>
        <dbReference type="ChEBI" id="CHEBI:18420"/>
    </ligand>
</feature>
<dbReference type="EC" id="3.1.3.-" evidence="9"/>
<protein>
    <recommendedName>
        <fullName evidence="8 9">D,D-heptose 1,7-bisphosphate phosphatase</fullName>
        <ecNumber evidence="9">3.1.3.-</ecNumber>
    </recommendedName>
</protein>
<dbReference type="CDD" id="cd07503">
    <property type="entry name" value="HAD_HisB-N"/>
    <property type="match status" value="1"/>
</dbReference>
<dbReference type="SUPFAM" id="SSF56784">
    <property type="entry name" value="HAD-like"/>
    <property type="match status" value="1"/>
</dbReference>
<dbReference type="InterPro" id="IPR006549">
    <property type="entry name" value="HAD-SF_hydro_IIIA"/>
</dbReference>
<feature type="binding site" evidence="11">
    <location>
        <position position="127"/>
    </location>
    <ligand>
        <name>substrate</name>
    </ligand>
</feature>
<comment type="similarity">
    <text evidence="9">Belongs to the gmhB family.</text>
</comment>
<dbReference type="NCBIfam" id="TIGR00213">
    <property type="entry name" value="GmhB_yaeD"/>
    <property type="match status" value="1"/>
</dbReference>
<feature type="active site" description="Nucleophile" evidence="10">
    <location>
        <position position="8"/>
    </location>
</feature>
<evidence type="ECO:0000256" key="8">
    <source>
        <dbReference type="ARBA" id="ARBA00031828"/>
    </source>
</evidence>
<name>A0A6S6S5N3_9BACT</name>
<dbReference type="NCBIfam" id="TIGR01656">
    <property type="entry name" value="Histidinol-ppas"/>
    <property type="match status" value="1"/>
</dbReference>
<evidence type="ECO:0000256" key="13">
    <source>
        <dbReference type="PIRSR" id="PIRSR004682-4"/>
    </source>
</evidence>
<evidence type="ECO:0000256" key="12">
    <source>
        <dbReference type="PIRSR" id="PIRSR004682-3"/>
    </source>
</evidence>
<feature type="binding site" evidence="11">
    <location>
        <begin position="50"/>
        <end position="53"/>
    </location>
    <ligand>
        <name>substrate</name>
    </ligand>
</feature>
<keyword evidence="4 9" id="KW-0963">Cytoplasm</keyword>
<dbReference type="EMBL" id="CACVAR010000067">
    <property type="protein sequence ID" value="CAA6800231.1"/>
    <property type="molecule type" value="Genomic_DNA"/>
</dbReference>
<keyword evidence="13" id="KW-0862">Zinc</keyword>
<feature type="binding site" evidence="13">
    <location>
        <position position="97"/>
    </location>
    <ligand>
        <name>Zn(2+)</name>
        <dbReference type="ChEBI" id="CHEBI:29105"/>
    </ligand>
</feature>
<comment type="cofactor">
    <cofactor evidence="1 13">
        <name>Mg(2+)</name>
        <dbReference type="ChEBI" id="CHEBI:18420"/>
    </cofactor>
</comment>
<gene>
    <name evidence="14" type="ORF">HELGO_WM31960</name>
</gene>
<feature type="binding site" evidence="13">
    <location>
        <position position="99"/>
    </location>
    <ligand>
        <name>Zn(2+)</name>
        <dbReference type="ChEBI" id="CHEBI:29105"/>
    </ligand>
</feature>
<comment type="subunit">
    <text evidence="3">Monomer.</text>
</comment>
<dbReference type="PANTHER" id="PTHR42891">
    <property type="entry name" value="D-GLYCERO-BETA-D-MANNO-HEPTOSE-1,7-BISPHOSPHATE 7-PHOSPHATASE"/>
    <property type="match status" value="1"/>
</dbReference>
<evidence type="ECO:0000256" key="7">
    <source>
        <dbReference type="ARBA" id="ARBA00023277"/>
    </source>
</evidence>
<dbReference type="GO" id="GO:0005737">
    <property type="term" value="C:cytoplasm"/>
    <property type="evidence" value="ECO:0007669"/>
    <property type="project" value="UniProtKB-SubCell"/>
</dbReference>
<dbReference type="Pfam" id="PF08645">
    <property type="entry name" value="PNK3P"/>
    <property type="match status" value="1"/>
</dbReference>
<feature type="binding site" evidence="13">
    <location>
        <position position="91"/>
    </location>
    <ligand>
        <name>Zn(2+)</name>
        <dbReference type="ChEBI" id="CHEBI:29105"/>
    </ligand>
</feature>
<evidence type="ECO:0000256" key="10">
    <source>
        <dbReference type="PIRSR" id="PIRSR004682-1"/>
    </source>
</evidence>
<organism evidence="14">
    <name type="scientific">uncultured Sulfurovum sp</name>
    <dbReference type="NCBI Taxonomy" id="269237"/>
    <lineage>
        <taxon>Bacteria</taxon>
        <taxon>Pseudomonadati</taxon>
        <taxon>Campylobacterota</taxon>
        <taxon>Epsilonproteobacteria</taxon>
        <taxon>Campylobacterales</taxon>
        <taxon>Sulfurovaceae</taxon>
        <taxon>Sulfurovum</taxon>
        <taxon>environmental samples</taxon>
    </lineage>
</organism>
<dbReference type="InterPro" id="IPR036412">
    <property type="entry name" value="HAD-like_sf"/>
</dbReference>
<dbReference type="GO" id="GO:0005975">
    <property type="term" value="P:carbohydrate metabolic process"/>
    <property type="evidence" value="ECO:0007669"/>
    <property type="project" value="InterPro"/>
</dbReference>
<feature type="site" description="Stabilizes the phosphoryl group" evidence="12">
    <location>
        <position position="101"/>
    </location>
</feature>
<keyword evidence="5 13" id="KW-0479">Metal-binding</keyword>
<dbReference type="GO" id="GO:0016791">
    <property type="term" value="F:phosphatase activity"/>
    <property type="evidence" value="ECO:0007669"/>
    <property type="project" value="InterPro"/>
</dbReference>
<feature type="binding site" evidence="13">
    <location>
        <position position="89"/>
    </location>
    <ligand>
        <name>Zn(2+)</name>
        <dbReference type="ChEBI" id="CHEBI:29105"/>
    </ligand>
</feature>
<accession>A0A6S6S5N3</accession>
<dbReference type="PIRSF" id="PIRSF004682">
    <property type="entry name" value="GmhB"/>
    <property type="match status" value="1"/>
</dbReference>
<evidence type="ECO:0000313" key="14">
    <source>
        <dbReference type="EMBL" id="CAA6800231.1"/>
    </source>
</evidence>
<comment type="subcellular location">
    <subcellularLocation>
        <location evidence="2 9">Cytoplasm</location>
    </subcellularLocation>
</comment>
<feature type="binding site" evidence="13">
    <location>
        <position position="126"/>
    </location>
    <ligand>
        <name>Mg(2+)</name>
        <dbReference type="ChEBI" id="CHEBI:18420"/>
    </ligand>
</feature>
<dbReference type="Gene3D" id="3.40.50.1000">
    <property type="entry name" value="HAD superfamily/HAD-like"/>
    <property type="match status" value="1"/>
</dbReference>
<proteinExistence type="inferred from homology"/>
<feature type="site" description="Stabilizes the phosphoryl group" evidence="12">
    <location>
        <position position="50"/>
    </location>
</feature>
<dbReference type="NCBIfam" id="TIGR01662">
    <property type="entry name" value="HAD-SF-IIIA"/>
    <property type="match status" value="1"/>
</dbReference>
<reference evidence="14" key="1">
    <citation type="submission" date="2020-01" db="EMBL/GenBank/DDBJ databases">
        <authorList>
            <person name="Meier V. D."/>
            <person name="Meier V D."/>
        </authorList>
    </citation>
    <scope>NUCLEOTIDE SEQUENCE</scope>
    <source>
        <strain evidence="14">HLG_WM_MAG_03</strain>
    </source>
</reference>
<evidence type="ECO:0000256" key="5">
    <source>
        <dbReference type="ARBA" id="ARBA00022723"/>
    </source>
</evidence>
<keyword evidence="7 9" id="KW-0119">Carbohydrate metabolism</keyword>
<evidence type="ECO:0000256" key="3">
    <source>
        <dbReference type="ARBA" id="ARBA00011245"/>
    </source>
</evidence>
<dbReference type="InterPro" id="IPR013954">
    <property type="entry name" value="PNK3P"/>
</dbReference>
<dbReference type="InterPro" id="IPR023214">
    <property type="entry name" value="HAD_sf"/>
</dbReference>
<dbReference type="InterPro" id="IPR006543">
    <property type="entry name" value="Histidinol-phos"/>
</dbReference>
<evidence type="ECO:0000256" key="9">
    <source>
        <dbReference type="PIRNR" id="PIRNR004682"/>
    </source>
</evidence>
<dbReference type="GO" id="GO:0046872">
    <property type="term" value="F:metal ion binding"/>
    <property type="evidence" value="ECO:0007669"/>
    <property type="project" value="UniProtKB-KW"/>
</dbReference>
<evidence type="ECO:0000256" key="4">
    <source>
        <dbReference type="ARBA" id="ARBA00022490"/>
    </source>
</evidence>
<feature type="site" description="Contributes to substrate recognition" evidence="12">
    <location>
        <position position="100"/>
    </location>
</feature>
<dbReference type="InterPro" id="IPR004446">
    <property type="entry name" value="Heptose_bisP_phosphatase"/>
</dbReference>
<feature type="binding site" evidence="11">
    <location>
        <begin position="100"/>
        <end position="101"/>
    </location>
    <ligand>
        <name>substrate</name>
    </ligand>
</feature>
<feature type="binding site" evidence="13">
    <location>
        <position position="127"/>
    </location>
    <ligand>
        <name>Mg(2+)</name>
        <dbReference type="ChEBI" id="CHEBI:18420"/>
    </ligand>
</feature>
<feature type="binding site" evidence="11">
    <location>
        <begin position="16"/>
        <end position="19"/>
    </location>
    <ligand>
        <name>substrate</name>
    </ligand>
</feature>
<keyword evidence="13" id="KW-0460">Magnesium</keyword>
<keyword evidence="6 9" id="KW-0378">Hydrolase</keyword>
<evidence type="ECO:0000256" key="6">
    <source>
        <dbReference type="ARBA" id="ARBA00022801"/>
    </source>
</evidence>
<sequence length="176" mass="20251">MQKALFLDRDGIINIDHGYIYQVEKFEFTDGIFDLLRLFIQKDYILFIVTNQSGIGRGYYTEDDFHTLTKWMLEALKNEGIDIASVHYCRHAPEENCFCRKPKTGMVDEVLSKNSIDLRNSWLIGDKQSDIDLADNSKISKSIAIGERSIESANYTFKTISECKLFLEENEAIISS</sequence>
<feature type="binding site" evidence="13">
    <location>
        <position position="10"/>
    </location>
    <ligand>
        <name>Mg(2+)</name>
        <dbReference type="ChEBI" id="CHEBI:18420"/>
    </ligand>
</feature>
<feature type="active site" description="Proton donor" evidence="10">
    <location>
        <position position="10"/>
    </location>
</feature>
<dbReference type="PANTHER" id="PTHR42891:SF1">
    <property type="entry name" value="D-GLYCERO-BETA-D-MANNO-HEPTOSE-1,7-BISPHOSPHATE 7-PHOSPHATASE"/>
    <property type="match status" value="1"/>
</dbReference>
<comment type="cofactor">
    <cofactor evidence="13">
        <name>Zn(2+)</name>
        <dbReference type="ChEBI" id="CHEBI:29105"/>
    </cofactor>
</comment>
<dbReference type="AlphaFoldDB" id="A0A6S6S5N3"/>
<evidence type="ECO:0000256" key="2">
    <source>
        <dbReference type="ARBA" id="ARBA00004496"/>
    </source>
</evidence>